<organism evidence="6 7">
    <name type="scientific">Phialocephala subalpina</name>
    <dbReference type="NCBI Taxonomy" id="576137"/>
    <lineage>
        <taxon>Eukaryota</taxon>
        <taxon>Fungi</taxon>
        <taxon>Dikarya</taxon>
        <taxon>Ascomycota</taxon>
        <taxon>Pezizomycotina</taxon>
        <taxon>Leotiomycetes</taxon>
        <taxon>Helotiales</taxon>
        <taxon>Mollisiaceae</taxon>
        <taxon>Phialocephala</taxon>
        <taxon>Phialocephala fortinii species complex</taxon>
    </lineage>
</organism>
<proteinExistence type="predicted"/>
<dbReference type="InterPro" id="IPR027417">
    <property type="entry name" value="P-loop_NTPase"/>
</dbReference>
<dbReference type="InterPro" id="IPR002110">
    <property type="entry name" value="Ankyrin_rpt"/>
</dbReference>
<reference evidence="6 7" key="1">
    <citation type="submission" date="2016-03" db="EMBL/GenBank/DDBJ databases">
        <authorList>
            <person name="Ploux O."/>
        </authorList>
    </citation>
    <scope>NUCLEOTIDE SEQUENCE [LARGE SCALE GENOMIC DNA]</scope>
    <source>
        <strain evidence="6 7">UAMH 11012</strain>
    </source>
</reference>
<dbReference type="InterPro" id="IPR036770">
    <property type="entry name" value="Ankyrin_rpt-contain_sf"/>
</dbReference>
<evidence type="ECO:0000313" key="6">
    <source>
        <dbReference type="EMBL" id="CZR60508.1"/>
    </source>
</evidence>
<dbReference type="InterPro" id="IPR056884">
    <property type="entry name" value="NPHP3-like_N"/>
</dbReference>
<feature type="repeat" description="ANK" evidence="3">
    <location>
        <begin position="1214"/>
        <end position="1246"/>
    </location>
</feature>
<name>A0A1L7X654_9HELO</name>
<keyword evidence="1" id="KW-0677">Repeat</keyword>
<gene>
    <name evidence="6" type="ORF">PAC_10404</name>
</gene>
<dbReference type="Pfam" id="PF24883">
    <property type="entry name" value="NPHP3_N"/>
    <property type="match status" value="1"/>
</dbReference>
<evidence type="ECO:0000259" key="5">
    <source>
        <dbReference type="Pfam" id="PF24883"/>
    </source>
</evidence>
<evidence type="ECO:0000256" key="2">
    <source>
        <dbReference type="ARBA" id="ARBA00023043"/>
    </source>
</evidence>
<dbReference type="PROSITE" id="PS50088">
    <property type="entry name" value="ANK_REPEAT"/>
    <property type="match status" value="5"/>
</dbReference>
<dbReference type="Proteomes" id="UP000184330">
    <property type="component" value="Unassembled WGS sequence"/>
</dbReference>
<dbReference type="Pfam" id="PF24809">
    <property type="entry name" value="DUF7708"/>
    <property type="match status" value="1"/>
</dbReference>
<dbReference type="PANTHER" id="PTHR24198:SF165">
    <property type="entry name" value="ANKYRIN REPEAT-CONTAINING PROTEIN-RELATED"/>
    <property type="match status" value="1"/>
</dbReference>
<evidence type="ECO:0000256" key="3">
    <source>
        <dbReference type="PROSITE-ProRule" id="PRU00023"/>
    </source>
</evidence>
<dbReference type="SUPFAM" id="SSF48403">
    <property type="entry name" value="Ankyrin repeat"/>
    <property type="match status" value="1"/>
</dbReference>
<feature type="repeat" description="ANK" evidence="3">
    <location>
        <begin position="1042"/>
        <end position="1074"/>
    </location>
</feature>
<dbReference type="SMART" id="SM00248">
    <property type="entry name" value="ANK"/>
    <property type="match status" value="12"/>
</dbReference>
<dbReference type="Gene3D" id="1.25.40.20">
    <property type="entry name" value="Ankyrin repeat-containing domain"/>
    <property type="match status" value="2"/>
</dbReference>
<evidence type="ECO:0000313" key="7">
    <source>
        <dbReference type="Proteomes" id="UP000184330"/>
    </source>
</evidence>
<dbReference type="OrthoDB" id="7464126at2759"/>
<feature type="repeat" description="ANK" evidence="3">
    <location>
        <begin position="933"/>
        <end position="965"/>
    </location>
</feature>
<keyword evidence="2 3" id="KW-0040">ANK repeat</keyword>
<dbReference type="Gene3D" id="3.40.50.300">
    <property type="entry name" value="P-loop containing nucleotide triphosphate hydrolases"/>
    <property type="match status" value="1"/>
</dbReference>
<feature type="domain" description="Nephrocystin 3-like N-terminal" evidence="5">
    <location>
        <begin position="323"/>
        <end position="499"/>
    </location>
</feature>
<sequence length="1306" mass="146369">MTAALPLRGLGLATPAGSRWTKALESLSENDRLQLQSNFPPDQAHYRGMLEEVLDIAVEKKQLCIKKAWKFKKSDGKVVIVRDLFEKIVVWVQKFKEVGDVAVSYDPGHAALPWAAVRFLLTIAIADTQTFGAMVEGIEKVAMLVTRCRILEQLYLNHGGDDIEFEEALVNLYVAILKFECNAIRFYGKNTAKRILSGVIATSSSVEEDFKKIAEAQIEVDSCAKFIDAKHQRETGQKVDALGVAIRGTYAKLDTTIMAIGQNQTRLETILRELEEPIVRSASMLQDYTDSMKEREREELLQWLSTIQHKKHHKVKRNEYLEGSCGWLLGSREYIKWKKSSTSSILWLHGIAGSGKSVLVSSVVEDFHQEQSGNPSAAPIAYFYCSRDAGESERANPEEIMRSILEQVASNTANLPIREPVVGIYKQKKRENRGLPPKEPLTLDETTDILLKIFEENPVTIVIDALDECDPDERHKLLEALDTIISESASLVRVFVSSRNDGDIVCQLEESPNIFIRASDNSADIARYVQEQVSEAIKKKRMIKGKVSPEMKERIVTTLIDGAQGMFRWVSLQIQQLCDNRRVKHEEDISLELGRLPKTLAESYEMIYQGILHMARASQSLAVRTFQLLLCAQRRLTPAEMLAAVTVDPLSGDPIISSEADLLDACCNMVFLDDEVGSFRFAHLSVREYLEARIDYATNIINVPVMNRCILIFLCESGDIVPNPSKEHVVVQQNEAFHRYATTYWPVHCGLGTMEVEKSTNLKRFIGTKGASSDAFEKWIISCNALKKIKGFRRRPRGNDVERMDSTELEPWHLKDRLLISVTTPPSILFVSCAFGLGPIIRHLLPREEIDWLQKYNTSFICPLVLAVQHGHLDIVEMLLQRQPGFYDEGAEGETSGSKALASAVANDEFAIAKLFLESRINRNVHDDSSQFRLETPLNIACERGLDSMVQLLLSHGADPNIGRFKFDEQYTWPEVLYSSLYDACNSRYYEIAEMLVKAGADIRNTSSSGNMLHHAAERGNETLVEILMDAEDVHIWSRDKEEKTPLHFAAESGNVAIIDMLVQKGYDINAKDSKDKKAIYYAATNDHAAAVDALIKHGADPHEKVASGDSLFRSAVYRGAATVVQLLIADTLDIEEKNIAGRTLLHVAATKGFEDIVRLLIARGADIHRVDENQSTALHLVAGIGNWFTHEAKIRIMQQLLERGAPINARDCKGNTPLAIAAKSCHDRRVELLVARGADTEIRNHEGHTPLQLAQDSRYHDREVTMELLLAKRLEVSTILQGVLLGESRFWTEPAEDSDCATVGR</sequence>
<feature type="domain" description="DUF7708" evidence="4">
    <location>
        <begin position="86"/>
        <end position="226"/>
    </location>
</feature>
<dbReference type="SUPFAM" id="SSF52540">
    <property type="entry name" value="P-loop containing nucleoside triphosphate hydrolases"/>
    <property type="match status" value="1"/>
</dbReference>
<dbReference type="PANTHER" id="PTHR24198">
    <property type="entry name" value="ANKYRIN REPEAT AND PROTEIN KINASE DOMAIN-CONTAINING PROTEIN"/>
    <property type="match status" value="1"/>
</dbReference>
<evidence type="ECO:0000259" key="4">
    <source>
        <dbReference type="Pfam" id="PF24809"/>
    </source>
</evidence>
<dbReference type="EMBL" id="FJOG01000016">
    <property type="protein sequence ID" value="CZR60508.1"/>
    <property type="molecule type" value="Genomic_DNA"/>
</dbReference>
<keyword evidence="7" id="KW-1185">Reference proteome</keyword>
<dbReference type="Pfam" id="PF12796">
    <property type="entry name" value="Ank_2"/>
    <property type="match status" value="4"/>
</dbReference>
<protein>
    <submittedName>
        <fullName evidence="6">Related to vegetatible incompatibility protein HET-E-1</fullName>
    </submittedName>
</protein>
<feature type="repeat" description="ANK" evidence="3">
    <location>
        <begin position="1174"/>
        <end position="1213"/>
    </location>
</feature>
<accession>A0A1L7X654</accession>
<evidence type="ECO:0000256" key="1">
    <source>
        <dbReference type="ARBA" id="ARBA00022737"/>
    </source>
</evidence>
<dbReference type="PRINTS" id="PR01415">
    <property type="entry name" value="ANKYRIN"/>
</dbReference>
<dbReference type="PROSITE" id="PS50297">
    <property type="entry name" value="ANK_REP_REGION"/>
    <property type="match status" value="4"/>
</dbReference>
<dbReference type="STRING" id="576137.A0A1L7X654"/>
<feature type="repeat" description="ANK" evidence="3">
    <location>
        <begin position="1141"/>
        <end position="1173"/>
    </location>
</feature>
<dbReference type="InterPro" id="IPR056125">
    <property type="entry name" value="DUF7708"/>
</dbReference>